<feature type="compositionally biased region" description="Acidic residues" evidence="2">
    <location>
        <begin position="852"/>
        <end position="872"/>
    </location>
</feature>
<dbReference type="OrthoDB" id="2395256at2759"/>
<evidence type="ECO:0000313" key="4">
    <source>
        <dbReference type="Proteomes" id="UP000612746"/>
    </source>
</evidence>
<feature type="compositionally biased region" description="Basic and acidic residues" evidence="2">
    <location>
        <begin position="12"/>
        <end position="22"/>
    </location>
</feature>
<gene>
    <name evidence="3" type="ORF">INT44_006934</name>
</gene>
<feature type="compositionally biased region" description="Polar residues" evidence="2">
    <location>
        <begin position="23"/>
        <end position="55"/>
    </location>
</feature>
<feature type="region of interest" description="Disordered" evidence="2">
    <location>
        <begin position="685"/>
        <end position="712"/>
    </location>
</feature>
<dbReference type="EMBL" id="JAEPRA010000016">
    <property type="protein sequence ID" value="KAG2174670.1"/>
    <property type="molecule type" value="Genomic_DNA"/>
</dbReference>
<feature type="region of interest" description="Disordered" evidence="2">
    <location>
        <begin position="487"/>
        <end position="518"/>
    </location>
</feature>
<reference evidence="3" key="1">
    <citation type="submission" date="2020-12" db="EMBL/GenBank/DDBJ databases">
        <title>Metabolic potential, ecology and presence of endohyphal bacteria is reflected in genomic diversity of Mucoromycotina.</title>
        <authorList>
            <person name="Muszewska A."/>
            <person name="Okrasinska A."/>
            <person name="Steczkiewicz K."/>
            <person name="Drgas O."/>
            <person name="Orlowska M."/>
            <person name="Perlinska-Lenart U."/>
            <person name="Aleksandrzak-Piekarczyk T."/>
            <person name="Szatraj K."/>
            <person name="Zielenkiewicz U."/>
            <person name="Pilsyk S."/>
            <person name="Malc E."/>
            <person name="Mieczkowski P."/>
            <person name="Kruszewska J.S."/>
            <person name="Biernat P."/>
            <person name="Pawlowska J."/>
        </authorList>
    </citation>
    <scope>NUCLEOTIDE SEQUENCE</scope>
    <source>
        <strain evidence="3">WA0000051536</strain>
    </source>
</reference>
<evidence type="ECO:0000313" key="3">
    <source>
        <dbReference type="EMBL" id="KAG2174670.1"/>
    </source>
</evidence>
<dbReference type="Proteomes" id="UP000612746">
    <property type="component" value="Unassembled WGS sequence"/>
</dbReference>
<proteinExistence type="predicted"/>
<feature type="compositionally biased region" description="Acidic residues" evidence="2">
    <location>
        <begin position="200"/>
        <end position="215"/>
    </location>
</feature>
<feature type="compositionally biased region" description="Basic and acidic residues" evidence="2">
    <location>
        <begin position="112"/>
        <end position="143"/>
    </location>
</feature>
<sequence length="872" mass="100351">MRPRYDYASTSHQDDKEARDVKPTSTVNRSRNKYNSYTQPSPFRAGSTSPVSSISADLGPFLSPVPGHGVQGFRASTPRIHRKESSGSVSSQSYVDKSSVPSPEQSYAAWAAKEDSQQSREEKSMLTKDNDEKSYSDMIDRPQSEASSWSFAEAASINHPSVHGLSNSRPPSRYFSSDSEHDDMDDEVAHINKQSTEDVTGGDEEEEEEEEDQERDEDHGEHHQIPEEEDEDDIIPESLLSRQQDVSPAPNRDQRSEQSHRNFLSSSFEHPDTRMWQKKGSANTSLLSQRLDRYRRDGSLNLNRVDRVGFSPEKLRYEADQQSPQFSTRRESQDRVRYRPTESRQSDFSSKSRSKLRETWRASISPRRRRGESDLGNHYSLEKDIENSNLQLSSRSPSIASRRMIRMADSKLLKDQMSQSERNLSTHYPQSSDFSPKLHGHHTPGKFASPTSSKPPPEVKQAQVKVISKTLAKLEKLLDEDESILSVTEAERPSKKPSKSNKEKWTADDDRPDSVIGLESGHNKAQQLLSRIWQLQMALDAKETELLDARRHSRWLEEQLSSARRRIDKLEHQAESSHRLQEQLYKAEEIANEANHRVTDLLQINYKLVNEQESMVQQMNQVTLAPMPGRETPWINQYKDKRTRHAPFSRSSTTDFTSLRMTELQNRMKRLWDDSKQLEEYVKERSSSRLSVHISPERPRNPSPRLLTQRNEVVQDLDYEEDVSEEEDDDDNESVASNLVDLLKLLRSESELHRHQLVKTVQLLAANVAGNEGFSLDEEGGESNAHIPQNLSALAKKIQMMERRYEERESQLNRIIGINRVKNKQSILRWKKRWEHQIGEWPAVVEPLLTQLDDEGDETQDQLDDDIDDHDK</sequence>
<keyword evidence="1" id="KW-0175">Coiled coil</keyword>
<feature type="compositionally biased region" description="Low complexity" evidence="2">
    <location>
        <begin position="144"/>
        <end position="156"/>
    </location>
</feature>
<feature type="region of interest" description="Disordered" evidence="2">
    <location>
        <begin position="1"/>
        <end position="376"/>
    </location>
</feature>
<feature type="compositionally biased region" description="Basic and acidic residues" evidence="2">
    <location>
        <begin position="328"/>
        <end position="345"/>
    </location>
</feature>
<feature type="region of interest" description="Disordered" evidence="2">
    <location>
        <begin position="851"/>
        <end position="872"/>
    </location>
</feature>
<dbReference type="AlphaFoldDB" id="A0A8H7PJ31"/>
<evidence type="ECO:0000256" key="2">
    <source>
        <dbReference type="SAM" id="MobiDB-lite"/>
    </source>
</evidence>
<protein>
    <submittedName>
        <fullName evidence="3">Uncharacterized protein</fullName>
    </submittedName>
</protein>
<accession>A0A8H7PJ31</accession>
<organism evidence="3 4">
    <name type="scientific">Umbelopsis vinacea</name>
    <dbReference type="NCBI Taxonomy" id="44442"/>
    <lineage>
        <taxon>Eukaryota</taxon>
        <taxon>Fungi</taxon>
        <taxon>Fungi incertae sedis</taxon>
        <taxon>Mucoromycota</taxon>
        <taxon>Mucoromycotina</taxon>
        <taxon>Umbelopsidomycetes</taxon>
        <taxon>Umbelopsidales</taxon>
        <taxon>Umbelopsidaceae</taxon>
        <taxon>Umbelopsis</taxon>
    </lineage>
</organism>
<evidence type="ECO:0000256" key="1">
    <source>
        <dbReference type="SAM" id="Coils"/>
    </source>
</evidence>
<comment type="caution">
    <text evidence="3">The sequence shown here is derived from an EMBL/GenBank/DDBJ whole genome shotgun (WGS) entry which is preliminary data.</text>
</comment>
<feature type="coiled-coil region" evidence="1">
    <location>
        <begin position="553"/>
        <end position="580"/>
    </location>
</feature>
<keyword evidence="4" id="KW-1185">Reference proteome</keyword>
<name>A0A8H7PJ31_9FUNG</name>
<feature type="compositionally biased region" description="Basic and acidic residues" evidence="2">
    <location>
        <begin position="216"/>
        <end position="226"/>
    </location>
</feature>
<feature type="compositionally biased region" description="Basic and acidic residues" evidence="2">
    <location>
        <begin position="489"/>
        <end position="513"/>
    </location>
</feature>
<feature type="compositionally biased region" description="Polar residues" evidence="2">
    <location>
        <begin position="416"/>
        <end position="434"/>
    </location>
</feature>
<feature type="region of interest" description="Disordered" evidence="2">
    <location>
        <begin position="414"/>
        <end position="464"/>
    </location>
</feature>
<feature type="compositionally biased region" description="Low complexity" evidence="2">
    <location>
        <begin position="86"/>
        <end position="102"/>
    </location>
</feature>